<organism evidence="10 11">
    <name type="scientific">Vibrio ulleungensis</name>
    <dbReference type="NCBI Taxonomy" id="2807619"/>
    <lineage>
        <taxon>Bacteria</taxon>
        <taxon>Pseudomonadati</taxon>
        <taxon>Pseudomonadota</taxon>
        <taxon>Gammaproteobacteria</taxon>
        <taxon>Vibrionales</taxon>
        <taxon>Vibrionaceae</taxon>
        <taxon>Vibrio</taxon>
    </lineage>
</organism>
<dbReference type="InterPro" id="IPR004358">
    <property type="entry name" value="Sig_transdc_His_kin-like_C"/>
</dbReference>
<dbReference type="NCBIfam" id="TIGR00229">
    <property type="entry name" value="sensory_box"/>
    <property type="match status" value="1"/>
</dbReference>
<proteinExistence type="predicted"/>
<feature type="domain" description="Histidine kinase" evidence="8">
    <location>
        <begin position="295"/>
        <end position="508"/>
    </location>
</feature>
<accession>A0ABS2HDA7</accession>
<dbReference type="EC" id="2.7.13.3" evidence="2"/>
<dbReference type="Pfam" id="PF13426">
    <property type="entry name" value="PAS_9"/>
    <property type="match status" value="1"/>
</dbReference>
<evidence type="ECO:0000259" key="8">
    <source>
        <dbReference type="PROSITE" id="PS50109"/>
    </source>
</evidence>
<dbReference type="Gene3D" id="3.30.565.10">
    <property type="entry name" value="Histidine kinase-like ATPase, C-terminal domain"/>
    <property type="match status" value="1"/>
</dbReference>
<dbReference type="InterPro" id="IPR000014">
    <property type="entry name" value="PAS"/>
</dbReference>
<dbReference type="SUPFAM" id="SSF55785">
    <property type="entry name" value="PYP-like sensor domain (PAS domain)"/>
    <property type="match status" value="2"/>
</dbReference>
<feature type="domain" description="PAS" evidence="9">
    <location>
        <begin position="17"/>
        <end position="63"/>
    </location>
</feature>
<dbReference type="EMBL" id="JAFEUM010000001">
    <property type="protein sequence ID" value="MBM7035570.1"/>
    <property type="molecule type" value="Genomic_DNA"/>
</dbReference>
<dbReference type="InterPro" id="IPR005467">
    <property type="entry name" value="His_kinase_dom"/>
</dbReference>
<dbReference type="CDD" id="cd00130">
    <property type="entry name" value="PAS"/>
    <property type="match status" value="1"/>
</dbReference>
<dbReference type="Pfam" id="PF02518">
    <property type="entry name" value="HATPase_c"/>
    <property type="match status" value="1"/>
</dbReference>
<evidence type="ECO:0000256" key="6">
    <source>
        <dbReference type="ARBA" id="ARBA00022840"/>
    </source>
</evidence>
<keyword evidence="11" id="KW-1185">Reference proteome</keyword>
<dbReference type="PROSITE" id="PS50109">
    <property type="entry name" value="HIS_KIN"/>
    <property type="match status" value="1"/>
</dbReference>
<comment type="caution">
    <text evidence="10">The sequence shown here is derived from an EMBL/GenBank/DDBJ whole genome shotgun (WGS) entry which is preliminary data.</text>
</comment>
<keyword evidence="6" id="KW-0067">ATP-binding</keyword>
<dbReference type="PRINTS" id="PR00344">
    <property type="entry name" value="BCTRLSENSOR"/>
</dbReference>
<dbReference type="SMART" id="SM00091">
    <property type="entry name" value="PAS"/>
    <property type="match status" value="2"/>
</dbReference>
<keyword evidence="3" id="KW-0808">Transferase</keyword>
<dbReference type="InterPro" id="IPR036890">
    <property type="entry name" value="HATPase_C_sf"/>
</dbReference>
<dbReference type="SMART" id="SM00387">
    <property type="entry name" value="HATPase_c"/>
    <property type="match status" value="1"/>
</dbReference>
<dbReference type="NCBIfam" id="TIGR02938">
    <property type="entry name" value="nifL_nitrog"/>
    <property type="match status" value="1"/>
</dbReference>
<evidence type="ECO:0000256" key="3">
    <source>
        <dbReference type="ARBA" id="ARBA00022679"/>
    </source>
</evidence>
<dbReference type="InterPro" id="IPR014285">
    <property type="entry name" value="N_fixation_neg-reg_NifL"/>
</dbReference>
<evidence type="ECO:0000259" key="9">
    <source>
        <dbReference type="PROSITE" id="PS50112"/>
    </source>
</evidence>
<evidence type="ECO:0000256" key="1">
    <source>
        <dbReference type="ARBA" id="ARBA00000085"/>
    </source>
</evidence>
<dbReference type="InterPro" id="IPR003594">
    <property type="entry name" value="HATPase_dom"/>
</dbReference>
<keyword evidence="4" id="KW-0547">Nucleotide-binding</keyword>
<reference evidence="10 11" key="1">
    <citation type="submission" date="2021-02" db="EMBL/GenBank/DDBJ databases">
        <authorList>
            <person name="Park J.-S."/>
        </authorList>
    </citation>
    <scope>NUCLEOTIDE SEQUENCE [LARGE SCALE GENOMIC DNA]</scope>
    <source>
        <strain evidence="10 11">188UL20-2</strain>
    </source>
</reference>
<name>A0ABS2HDA7_9VIBR</name>
<evidence type="ECO:0000256" key="4">
    <source>
        <dbReference type="ARBA" id="ARBA00022741"/>
    </source>
</evidence>
<comment type="catalytic activity">
    <reaction evidence="1">
        <text>ATP + protein L-histidine = ADP + protein N-phospho-L-histidine.</text>
        <dbReference type="EC" id="2.7.13.3"/>
    </reaction>
</comment>
<evidence type="ECO:0000256" key="2">
    <source>
        <dbReference type="ARBA" id="ARBA00012438"/>
    </source>
</evidence>
<evidence type="ECO:0000256" key="7">
    <source>
        <dbReference type="ARBA" id="ARBA00023012"/>
    </source>
</evidence>
<dbReference type="RefSeq" id="WP_205157162.1">
    <property type="nucleotide sequence ID" value="NZ_JAFEUM010000001.1"/>
</dbReference>
<dbReference type="InterPro" id="IPR035965">
    <property type="entry name" value="PAS-like_dom_sf"/>
</dbReference>
<dbReference type="Pfam" id="PF13188">
    <property type="entry name" value="PAS_8"/>
    <property type="match status" value="1"/>
</dbReference>
<keyword evidence="7" id="KW-0902">Two-component regulatory system</keyword>
<keyword evidence="5" id="KW-0418">Kinase</keyword>
<dbReference type="Gene3D" id="3.30.450.20">
    <property type="entry name" value="PAS domain"/>
    <property type="match status" value="2"/>
</dbReference>
<sequence length="509" mass="56639">MEQTSRAVCPSITQQLGLDAFEHIVDHAPTAISITDDHGRIIFANQSFLDITGYSEPEILGQNSSILSYKMTPKSVYQHLWSTISNGLVWRGQLINKRKNGALYVADVSISSLSNADGKIFYYAIQQDITDTHKLQTEQKNQSALFHAVLNSAPIAMALLDDENHPLYSNQRYQQLTSTLLSSPTDIVLDQLQGDHQCTSISQYLGTKDQRTKSIYVAENRQGDEKWFDVSLVKIPVNDTKTESYFQPLDEYFTLIGVIDRTKDRQYIEEKRLNTISQRVNDNKFVHSMQEVMMATLHQLQGPLNMVESAVTILKQTNHSCPGLTAMDDAMASASKALLDIHQAIPERPPEVAQPINLNESVRDAISISTKSLLNNSINISLDLAASLNSINGKPNRLLLALKQLIDNSIDAIQVANPTERALVVSTSENLEESIITIDDSGTGILDEHRLKVFQPFFSTKSKAHSSCRGIGLAIVHQVMTEHSAMIEINKSHSLGGCSIRLIFPKSWH</sequence>
<dbReference type="SUPFAM" id="SSF55874">
    <property type="entry name" value="ATPase domain of HSP90 chaperone/DNA topoisomerase II/histidine kinase"/>
    <property type="match status" value="1"/>
</dbReference>
<dbReference type="PROSITE" id="PS50112">
    <property type="entry name" value="PAS"/>
    <property type="match status" value="1"/>
</dbReference>
<dbReference type="PANTHER" id="PTHR43065">
    <property type="entry name" value="SENSOR HISTIDINE KINASE"/>
    <property type="match status" value="1"/>
</dbReference>
<evidence type="ECO:0000313" key="10">
    <source>
        <dbReference type="EMBL" id="MBM7035570.1"/>
    </source>
</evidence>
<evidence type="ECO:0000256" key="5">
    <source>
        <dbReference type="ARBA" id="ARBA00022777"/>
    </source>
</evidence>
<evidence type="ECO:0000313" key="11">
    <source>
        <dbReference type="Proteomes" id="UP000809621"/>
    </source>
</evidence>
<dbReference type="PANTHER" id="PTHR43065:SF46">
    <property type="entry name" value="C4-DICARBOXYLATE TRANSPORT SENSOR PROTEIN DCTB"/>
    <property type="match status" value="1"/>
</dbReference>
<dbReference type="Proteomes" id="UP000809621">
    <property type="component" value="Unassembled WGS sequence"/>
</dbReference>
<protein>
    <recommendedName>
        <fullName evidence="2">histidine kinase</fullName>
        <ecNumber evidence="2">2.7.13.3</ecNumber>
    </recommendedName>
</protein>
<gene>
    <name evidence="10" type="primary">nifL</name>
    <name evidence="10" type="ORF">JQC93_04045</name>
</gene>